<dbReference type="PANTHER" id="PTHR47549">
    <property type="entry name" value="GOLGI APPARATUS MEMBRANE PROTEIN TVP38-RELATED"/>
    <property type="match status" value="1"/>
</dbReference>
<evidence type="ECO:0000256" key="6">
    <source>
        <dbReference type="ARBA" id="ARBA00022692"/>
    </source>
</evidence>
<feature type="region of interest" description="Disordered" evidence="10">
    <location>
        <begin position="1"/>
        <end position="65"/>
    </location>
</feature>
<keyword evidence="8" id="KW-0333">Golgi apparatus</keyword>
<evidence type="ECO:0000256" key="2">
    <source>
        <dbReference type="ARBA" id="ARBA00004653"/>
    </source>
</evidence>
<feature type="transmembrane region" description="Helical" evidence="11">
    <location>
        <begin position="103"/>
        <end position="123"/>
    </location>
</feature>
<dbReference type="PANTHER" id="PTHR47549:SF3">
    <property type="entry name" value="GOLGI APPARATUS MEMBRANE PROTEIN TVP38"/>
    <property type="match status" value="1"/>
</dbReference>
<dbReference type="GO" id="GO:0000139">
    <property type="term" value="C:Golgi membrane"/>
    <property type="evidence" value="ECO:0007669"/>
    <property type="project" value="UniProtKB-SubCell"/>
</dbReference>
<evidence type="ECO:0000256" key="9">
    <source>
        <dbReference type="ARBA" id="ARBA00023136"/>
    </source>
</evidence>
<feature type="transmembrane region" description="Helical" evidence="11">
    <location>
        <begin position="253"/>
        <end position="276"/>
    </location>
</feature>
<feature type="domain" description="VTT" evidence="12">
    <location>
        <begin position="164"/>
        <end position="278"/>
    </location>
</feature>
<feature type="compositionally biased region" description="Pro residues" evidence="10">
    <location>
        <begin position="384"/>
        <end position="400"/>
    </location>
</feature>
<evidence type="ECO:0000256" key="5">
    <source>
        <dbReference type="ARBA" id="ARBA00020673"/>
    </source>
</evidence>
<dbReference type="InterPro" id="IPR032816">
    <property type="entry name" value="VTT_dom"/>
</dbReference>
<comment type="function">
    <text evidence="1">Golgi membrane protein involved in vesicular trafficking and spindle migration.</text>
</comment>
<comment type="subcellular location">
    <subcellularLocation>
        <location evidence="2">Golgi apparatus membrane</location>
        <topology evidence="2">Multi-pass membrane protein</topology>
    </subcellularLocation>
</comment>
<evidence type="ECO:0000256" key="4">
    <source>
        <dbReference type="ARBA" id="ARBA00013533"/>
    </source>
</evidence>
<dbReference type="GO" id="GO:0000022">
    <property type="term" value="P:mitotic spindle elongation"/>
    <property type="evidence" value="ECO:0007669"/>
    <property type="project" value="TreeGrafter"/>
</dbReference>
<evidence type="ECO:0000256" key="8">
    <source>
        <dbReference type="ARBA" id="ARBA00023034"/>
    </source>
</evidence>
<feature type="region of interest" description="Disordered" evidence="10">
    <location>
        <begin position="336"/>
        <end position="364"/>
    </location>
</feature>
<keyword evidence="6 11" id="KW-0812">Transmembrane</keyword>
<evidence type="ECO:0000256" key="7">
    <source>
        <dbReference type="ARBA" id="ARBA00022989"/>
    </source>
</evidence>
<proteinExistence type="inferred from homology"/>
<dbReference type="OrthoDB" id="166803at2759"/>
<sequence length="409" mass="45246">MDIDPLHPVAQARDTQDLRQTRFSLDLRQKSGSGPYPRDVSPPPQSAKTPTSAPLSAGARQTRFPLFPPRPTRLTHSLSEAPPPSATPATLERKTLWARVRPWSLAALWVITTLGFLVAIAFWKKQVFSGLDHLATWLRQQGVLGYFILYTLIFITTIPPLPMYSTLITLAGYCFGTWIGAVISYTAALTGAVVVFVVSRQCFPGAVHRTISASPSFKKVIRAIEKRPKLLFLIRLAPYPYNMMNVLLSSSPYLTLSTYTLVTALSLFKCLIYTYVGSAIHSFADYHTKTPGHKGQHTTQQRIMHLWGIIGVILCVGIMVYLMYLARRAVNEVDEDDEPGSVELGPEEEPFLTTASPVEMTSRPLEASEVPYRSSYLFSQPSTPSVPPLQPDSAAIPPPILDTSRTTAQ</sequence>
<evidence type="ECO:0000256" key="10">
    <source>
        <dbReference type="SAM" id="MobiDB-lite"/>
    </source>
</evidence>
<gene>
    <name evidence="13" type="ORF">CALVIDRAFT_486231</name>
</gene>
<dbReference type="Pfam" id="PF09335">
    <property type="entry name" value="VTT_dom"/>
    <property type="match status" value="1"/>
</dbReference>
<comment type="similarity">
    <text evidence="3">Belongs to the TVP38/TMEM64 family.</text>
</comment>
<feature type="compositionally biased region" description="Basic and acidic residues" evidence="10">
    <location>
        <begin position="14"/>
        <end position="29"/>
    </location>
</feature>
<feature type="transmembrane region" description="Helical" evidence="11">
    <location>
        <begin position="173"/>
        <end position="198"/>
    </location>
</feature>
<dbReference type="Proteomes" id="UP000076738">
    <property type="component" value="Unassembled WGS sequence"/>
</dbReference>
<evidence type="ECO:0000256" key="1">
    <source>
        <dbReference type="ARBA" id="ARBA00002978"/>
    </source>
</evidence>
<dbReference type="GO" id="GO:0016192">
    <property type="term" value="P:vesicle-mediated transport"/>
    <property type="evidence" value="ECO:0007669"/>
    <property type="project" value="TreeGrafter"/>
</dbReference>
<keyword evidence="7 11" id="KW-1133">Transmembrane helix</keyword>
<feature type="transmembrane region" description="Helical" evidence="11">
    <location>
        <begin position="143"/>
        <end position="161"/>
    </location>
</feature>
<feature type="transmembrane region" description="Helical" evidence="11">
    <location>
        <begin position="303"/>
        <end position="324"/>
    </location>
</feature>
<evidence type="ECO:0000256" key="11">
    <source>
        <dbReference type="SAM" id="Phobius"/>
    </source>
</evidence>
<keyword evidence="9 11" id="KW-0472">Membrane</keyword>
<keyword evidence="14" id="KW-1185">Reference proteome</keyword>
<protein>
    <recommendedName>
        <fullName evidence="4">Golgi apparatus membrane protein TVP38</fullName>
    </recommendedName>
    <alternativeName>
        <fullName evidence="5">Golgi apparatus membrane protein tvp38</fullName>
    </alternativeName>
</protein>
<feature type="compositionally biased region" description="Acidic residues" evidence="10">
    <location>
        <begin position="336"/>
        <end position="350"/>
    </location>
</feature>
<evidence type="ECO:0000259" key="12">
    <source>
        <dbReference type="Pfam" id="PF09335"/>
    </source>
</evidence>
<organism evidence="13 14">
    <name type="scientific">Calocera viscosa (strain TUFC12733)</name>
    <dbReference type="NCBI Taxonomy" id="1330018"/>
    <lineage>
        <taxon>Eukaryota</taxon>
        <taxon>Fungi</taxon>
        <taxon>Dikarya</taxon>
        <taxon>Basidiomycota</taxon>
        <taxon>Agaricomycotina</taxon>
        <taxon>Dacrymycetes</taxon>
        <taxon>Dacrymycetales</taxon>
        <taxon>Dacrymycetaceae</taxon>
        <taxon>Calocera</taxon>
    </lineage>
</organism>
<evidence type="ECO:0000313" key="13">
    <source>
        <dbReference type="EMBL" id="KZO93235.1"/>
    </source>
</evidence>
<accession>A0A167J4D8</accession>
<feature type="region of interest" description="Disordered" evidence="10">
    <location>
        <begin position="379"/>
        <end position="409"/>
    </location>
</feature>
<dbReference type="InterPro" id="IPR051076">
    <property type="entry name" value="Golgi_membrane_TVP38/TMEM64"/>
</dbReference>
<dbReference type="STRING" id="1330018.A0A167J4D8"/>
<dbReference type="EMBL" id="KV417303">
    <property type="protein sequence ID" value="KZO93235.1"/>
    <property type="molecule type" value="Genomic_DNA"/>
</dbReference>
<name>A0A167J4D8_CALVF</name>
<evidence type="ECO:0000256" key="3">
    <source>
        <dbReference type="ARBA" id="ARBA00008640"/>
    </source>
</evidence>
<evidence type="ECO:0000313" key="14">
    <source>
        <dbReference type="Proteomes" id="UP000076738"/>
    </source>
</evidence>
<reference evidence="13 14" key="1">
    <citation type="journal article" date="2016" name="Mol. Biol. Evol.">
        <title>Comparative Genomics of Early-Diverging Mushroom-Forming Fungi Provides Insights into the Origins of Lignocellulose Decay Capabilities.</title>
        <authorList>
            <person name="Nagy L.G."/>
            <person name="Riley R."/>
            <person name="Tritt A."/>
            <person name="Adam C."/>
            <person name="Daum C."/>
            <person name="Floudas D."/>
            <person name="Sun H."/>
            <person name="Yadav J.S."/>
            <person name="Pangilinan J."/>
            <person name="Larsson K.H."/>
            <person name="Matsuura K."/>
            <person name="Barry K."/>
            <person name="Labutti K."/>
            <person name="Kuo R."/>
            <person name="Ohm R.A."/>
            <person name="Bhattacharya S.S."/>
            <person name="Shirouzu T."/>
            <person name="Yoshinaga Y."/>
            <person name="Martin F.M."/>
            <person name="Grigoriev I.V."/>
            <person name="Hibbett D.S."/>
        </authorList>
    </citation>
    <scope>NUCLEOTIDE SEQUENCE [LARGE SCALE GENOMIC DNA]</scope>
    <source>
        <strain evidence="13 14">TUFC12733</strain>
    </source>
</reference>
<dbReference type="AlphaFoldDB" id="A0A167J4D8"/>